<reference evidence="1 2" key="1">
    <citation type="submission" date="2023-06" db="EMBL/GenBank/DDBJ databases">
        <title>Genome sequence of Methanimicrococcus sp. At1.</title>
        <authorList>
            <person name="Protasov E."/>
            <person name="Platt K."/>
            <person name="Poehlein A."/>
            <person name="Daniel R."/>
            <person name="Brune A."/>
        </authorList>
    </citation>
    <scope>NUCLEOTIDE SEQUENCE [LARGE SCALE GENOMIC DNA]</scope>
    <source>
        <strain evidence="1 2">At1</strain>
    </source>
</reference>
<dbReference type="Proteomes" id="UP001272052">
    <property type="component" value="Unassembled WGS sequence"/>
</dbReference>
<dbReference type="EMBL" id="JAWDKC010000012">
    <property type="protein sequence ID" value="MDV0445083.1"/>
    <property type="molecule type" value="Genomic_DNA"/>
</dbReference>
<dbReference type="RefSeq" id="WP_318785506.1">
    <property type="nucleotide sequence ID" value="NZ_JAWDKC010000012.1"/>
</dbReference>
<organism evidence="1 2">
    <name type="scientific">Methanimicrococcus hacksteinii</name>
    <dbReference type="NCBI Taxonomy" id="3028293"/>
    <lineage>
        <taxon>Archaea</taxon>
        <taxon>Methanobacteriati</taxon>
        <taxon>Methanobacteriota</taxon>
        <taxon>Stenosarchaea group</taxon>
        <taxon>Methanomicrobia</taxon>
        <taxon>Methanosarcinales</taxon>
        <taxon>Methanosarcinaceae</taxon>
        <taxon>Methanimicrococcus</taxon>
    </lineage>
</organism>
<keyword evidence="2" id="KW-1185">Reference proteome</keyword>
<gene>
    <name evidence="1" type="ORF">MmiAt1_06390</name>
</gene>
<sequence>MDLGFSFQTSPIRLEKAFALLNEMSEECGYDFYNFQNMVRITLCEAGKIFFYYENGAINGICQSNIGGPGFHAAAIDFIDKFETKSKLTVALDDTTEYHSHRDFERLKTEFYDWLRDMIEVLSEETKHKSFDNIYFRWNMGEYTPENITNTVVTPMGRFSVSYLAEQAKEIENLSKEFFLWNSRKIDPLYFRNTALSLLWVGCCFMPGSRSDDDLEVNHKIIALIRVVIHTDPTIPIPIDEYLELCALNNVEPLPTDNLVEHRSEFPIGYRRGMVQKHVGNLVIPLSGNYLYSVDSGYDVWYNEAEIGWRIIQTEAYNRDEIGTAFDDIFDKAEEPVESFKIIGGKCNAAFTGTIEDEEDGDIYFQIIAEILSGTQITLFTIYFDDPEDKENIMNWLKEIRANIDDE</sequence>
<evidence type="ECO:0000313" key="2">
    <source>
        <dbReference type="Proteomes" id="UP001272052"/>
    </source>
</evidence>
<name>A0ABU3VNU7_9EURY</name>
<protein>
    <submittedName>
        <fullName evidence="1">Uncharacterized protein</fullName>
    </submittedName>
</protein>
<proteinExistence type="predicted"/>
<accession>A0ABU3VNU7</accession>
<comment type="caution">
    <text evidence="1">The sequence shown here is derived from an EMBL/GenBank/DDBJ whole genome shotgun (WGS) entry which is preliminary data.</text>
</comment>
<evidence type="ECO:0000313" key="1">
    <source>
        <dbReference type="EMBL" id="MDV0445083.1"/>
    </source>
</evidence>